<dbReference type="AlphaFoldDB" id="A0A3A9KR20"/>
<dbReference type="Proteomes" id="UP000281498">
    <property type="component" value="Unassembled WGS sequence"/>
</dbReference>
<keyword evidence="2" id="KW-1185">Reference proteome</keyword>
<organism evidence="1 2">
    <name type="scientific">Salipaludibacillus neizhouensis</name>
    <dbReference type="NCBI Taxonomy" id="885475"/>
    <lineage>
        <taxon>Bacteria</taxon>
        <taxon>Bacillati</taxon>
        <taxon>Bacillota</taxon>
        <taxon>Bacilli</taxon>
        <taxon>Bacillales</taxon>
        <taxon>Bacillaceae</taxon>
    </lineage>
</organism>
<proteinExistence type="predicted"/>
<dbReference type="Pfam" id="PF26344">
    <property type="entry name" value="YuzC"/>
    <property type="match status" value="1"/>
</dbReference>
<gene>
    <name evidence="1" type="ORF">CR203_11480</name>
</gene>
<dbReference type="OrthoDB" id="2615349at2"/>
<accession>A0A3A9KR20</accession>
<name>A0A3A9KR20_9BACI</name>
<evidence type="ECO:0000313" key="1">
    <source>
        <dbReference type="EMBL" id="RKL67126.1"/>
    </source>
</evidence>
<dbReference type="RefSeq" id="WP_110937388.1">
    <property type="nucleotide sequence ID" value="NZ_KZ614146.1"/>
</dbReference>
<sequence length="119" mass="13817">MYPYRYYPNPYPVYRPEDVYPPVEIDIFQQSLSTSQSLLQHGMTLINGFSSEAFIQQFMNAAQAGKREEVHRIIQTIGVPIDIETSFNPSGITFTLRDNQNDSPCCRLKLYLTWGRSFR</sequence>
<comment type="caution">
    <text evidence="1">The sequence shown here is derived from an EMBL/GenBank/DDBJ whole genome shotgun (WGS) entry which is preliminary data.</text>
</comment>
<reference evidence="1 2" key="1">
    <citation type="submission" date="2017-10" db="EMBL/GenBank/DDBJ databases">
        <title>Bacillus sp. nov., a halophilic bacterium isolated from a Keqin Lake.</title>
        <authorList>
            <person name="Wang H."/>
        </authorList>
    </citation>
    <scope>NUCLEOTIDE SEQUENCE [LARGE SCALE GENOMIC DNA]</scope>
    <source>
        <strain evidence="1 2">KCTC 13187</strain>
    </source>
</reference>
<evidence type="ECO:0000313" key="2">
    <source>
        <dbReference type="Proteomes" id="UP000281498"/>
    </source>
</evidence>
<dbReference type="EMBL" id="PDOE01000004">
    <property type="protein sequence ID" value="RKL67126.1"/>
    <property type="molecule type" value="Genomic_DNA"/>
</dbReference>
<protein>
    <submittedName>
        <fullName evidence="1">Uncharacterized protein</fullName>
    </submittedName>
</protein>
<dbReference type="InterPro" id="IPR058870">
    <property type="entry name" value="YuzC"/>
</dbReference>